<evidence type="ECO:0000313" key="2">
    <source>
        <dbReference type="EMBL" id="JAD98613.1"/>
    </source>
</evidence>
<reference evidence="2" key="2">
    <citation type="journal article" date="2015" name="Data Brief">
        <title>Shoot transcriptome of the giant reed, Arundo donax.</title>
        <authorList>
            <person name="Barrero R.A."/>
            <person name="Guerrero F.D."/>
            <person name="Moolhuijzen P."/>
            <person name="Goolsby J.A."/>
            <person name="Tidwell J."/>
            <person name="Bellgard S.E."/>
            <person name="Bellgard M.I."/>
        </authorList>
    </citation>
    <scope>NUCLEOTIDE SEQUENCE</scope>
    <source>
        <tissue evidence="2">Shoot tissue taken approximately 20 cm above the soil surface</tissue>
    </source>
</reference>
<organism evidence="2">
    <name type="scientific">Arundo donax</name>
    <name type="common">Giant reed</name>
    <name type="synonym">Donax arundinaceus</name>
    <dbReference type="NCBI Taxonomy" id="35708"/>
    <lineage>
        <taxon>Eukaryota</taxon>
        <taxon>Viridiplantae</taxon>
        <taxon>Streptophyta</taxon>
        <taxon>Embryophyta</taxon>
        <taxon>Tracheophyta</taxon>
        <taxon>Spermatophyta</taxon>
        <taxon>Magnoliopsida</taxon>
        <taxon>Liliopsida</taxon>
        <taxon>Poales</taxon>
        <taxon>Poaceae</taxon>
        <taxon>PACMAD clade</taxon>
        <taxon>Arundinoideae</taxon>
        <taxon>Arundineae</taxon>
        <taxon>Arundo</taxon>
    </lineage>
</organism>
<keyword evidence="1" id="KW-0812">Transmembrane</keyword>
<dbReference type="AlphaFoldDB" id="A0A0A9EHZ9"/>
<keyword evidence="1" id="KW-0472">Membrane</keyword>
<accession>A0A0A9EHZ9</accession>
<dbReference type="EMBL" id="GBRH01199282">
    <property type="protein sequence ID" value="JAD98613.1"/>
    <property type="molecule type" value="Transcribed_RNA"/>
</dbReference>
<reference evidence="2" key="1">
    <citation type="submission" date="2014-09" db="EMBL/GenBank/DDBJ databases">
        <authorList>
            <person name="Magalhaes I.L.F."/>
            <person name="Oliveira U."/>
            <person name="Santos F.R."/>
            <person name="Vidigal T.H.D.A."/>
            <person name="Brescovit A.D."/>
            <person name="Santos A.J."/>
        </authorList>
    </citation>
    <scope>NUCLEOTIDE SEQUENCE</scope>
    <source>
        <tissue evidence="2">Shoot tissue taken approximately 20 cm above the soil surface</tissue>
    </source>
</reference>
<keyword evidence="1" id="KW-1133">Transmembrane helix</keyword>
<protein>
    <submittedName>
        <fullName evidence="2">Uncharacterized protein</fullName>
    </submittedName>
</protein>
<evidence type="ECO:0000256" key="1">
    <source>
        <dbReference type="SAM" id="Phobius"/>
    </source>
</evidence>
<sequence>MRAEAFQVLRRKPVQVLQYLLTLITISSFYTVSRLVFLIVHDTTLMLLGTLIQH</sequence>
<name>A0A0A9EHZ9_ARUDO</name>
<proteinExistence type="predicted"/>
<feature type="transmembrane region" description="Helical" evidence="1">
    <location>
        <begin position="20"/>
        <end position="40"/>
    </location>
</feature>